<dbReference type="Pfam" id="PF00248">
    <property type="entry name" value="Aldo_ket_red"/>
    <property type="match status" value="1"/>
</dbReference>
<dbReference type="Gene3D" id="3.20.20.100">
    <property type="entry name" value="NADP-dependent oxidoreductase domain"/>
    <property type="match status" value="1"/>
</dbReference>
<dbReference type="InterPro" id="IPR036812">
    <property type="entry name" value="NAD(P)_OxRdtase_dom_sf"/>
</dbReference>
<feature type="signal peptide" evidence="2">
    <location>
        <begin position="1"/>
        <end position="17"/>
    </location>
</feature>
<dbReference type="PROSITE" id="PS00062">
    <property type="entry name" value="ALDOKETO_REDUCTASE_2"/>
    <property type="match status" value="1"/>
</dbReference>
<reference evidence="4" key="1">
    <citation type="submission" date="2021-01" db="EMBL/GenBank/DDBJ databases">
        <authorList>
            <person name="Corre E."/>
            <person name="Pelletier E."/>
            <person name="Niang G."/>
            <person name="Scheremetjew M."/>
            <person name="Finn R."/>
            <person name="Kale V."/>
            <person name="Holt S."/>
            <person name="Cochrane G."/>
            <person name="Meng A."/>
            <person name="Brown T."/>
            <person name="Cohen L."/>
        </authorList>
    </citation>
    <scope>NUCLEOTIDE SEQUENCE</scope>
    <source>
        <strain evidence="4">CCMP1756</strain>
    </source>
</reference>
<keyword evidence="2" id="KW-0732">Signal</keyword>
<evidence type="ECO:0000313" key="6">
    <source>
        <dbReference type="Proteomes" id="UP000789595"/>
    </source>
</evidence>
<proteinExistence type="predicted"/>
<protein>
    <recommendedName>
        <fullName evidence="3">NADP-dependent oxidoreductase domain-containing protein</fullName>
    </recommendedName>
</protein>
<evidence type="ECO:0000256" key="1">
    <source>
        <dbReference type="ARBA" id="ARBA00023002"/>
    </source>
</evidence>
<evidence type="ECO:0000259" key="3">
    <source>
        <dbReference type="Pfam" id="PF00248"/>
    </source>
</evidence>
<dbReference type="OrthoDB" id="2310150at2759"/>
<dbReference type="SUPFAM" id="SSF51430">
    <property type="entry name" value="NAD(P)-linked oxidoreductase"/>
    <property type="match status" value="1"/>
</dbReference>
<dbReference type="PRINTS" id="PR00069">
    <property type="entry name" value="ALDKETRDTASE"/>
</dbReference>
<evidence type="ECO:0000313" key="4">
    <source>
        <dbReference type="EMBL" id="CAE0704761.1"/>
    </source>
</evidence>
<feature type="domain" description="NADP-dependent oxidoreductase" evidence="3">
    <location>
        <begin position="99"/>
        <end position="428"/>
    </location>
</feature>
<dbReference type="InterPro" id="IPR020471">
    <property type="entry name" value="AKR"/>
</dbReference>
<sequence length="459" mass="49785">MASSALILALCALTASSLAPVKAPASTQPRNNILSVPERIAQKRQELGDRLPFTTEQIDIEEDTTTIGSLEVPSVALGTISWTPEKERTGFRPGDRLDGKVGTEEARAAVATAALEEGLTFFDTAERYSVGVGETLLADALADGAEYITREMETDVSVGEAYLADTLAAGEEWFMSAKQDTVVATKFTPTPWRRGAQSVVDACEASRKRLGVEQIDLYQIHMPDVVQPGRFFGFVECKDEEYWEGLARCVELGLVKEIGVSNYGPSLLRKCSAFMAKRGLKLASNQIHYSLLARNKGNNQATVDAANELGIKTLAYYPLAMGLLTDKGDQRTGALEHYATGGTGFIGFPFLAKNQVRVPEGGVKPLLDELRAVGAERGKTVTQVALNWIMGSGVIPIAGATTEKYVRDAAGARGWRLTADERRRLEDAADALGFEFQGTFAKRVDGKFVGYGVEEWRLD</sequence>
<dbReference type="GO" id="GO:0016491">
    <property type="term" value="F:oxidoreductase activity"/>
    <property type="evidence" value="ECO:0007669"/>
    <property type="project" value="UniProtKB-KW"/>
</dbReference>
<organism evidence="4">
    <name type="scientific">Pelagomonas calceolata</name>
    <dbReference type="NCBI Taxonomy" id="35677"/>
    <lineage>
        <taxon>Eukaryota</taxon>
        <taxon>Sar</taxon>
        <taxon>Stramenopiles</taxon>
        <taxon>Ochrophyta</taxon>
        <taxon>Pelagophyceae</taxon>
        <taxon>Pelagomonadales</taxon>
        <taxon>Pelagomonadaceae</taxon>
        <taxon>Pelagomonas</taxon>
    </lineage>
</organism>
<evidence type="ECO:0000256" key="2">
    <source>
        <dbReference type="SAM" id="SignalP"/>
    </source>
</evidence>
<dbReference type="AlphaFoldDB" id="A0A7S4A5Y7"/>
<dbReference type="PANTHER" id="PTHR43364:SF4">
    <property type="entry name" value="NAD(P)-LINKED OXIDOREDUCTASE SUPERFAMILY PROTEIN"/>
    <property type="match status" value="1"/>
</dbReference>
<dbReference type="InterPro" id="IPR050523">
    <property type="entry name" value="AKR_Detox_Biosynth"/>
</dbReference>
<dbReference type="EMBL" id="CAKKNE010000003">
    <property type="protein sequence ID" value="CAH0371238.1"/>
    <property type="molecule type" value="Genomic_DNA"/>
</dbReference>
<name>A0A7S4A5Y7_9STRA</name>
<accession>A0A7S4A5Y7</accession>
<reference evidence="5" key="2">
    <citation type="submission" date="2021-11" db="EMBL/GenBank/DDBJ databases">
        <authorList>
            <consortium name="Genoscope - CEA"/>
            <person name="William W."/>
        </authorList>
    </citation>
    <scope>NUCLEOTIDE SEQUENCE</scope>
</reference>
<dbReference type="Proteomes" id="UP000789595">
    <property type="component" value="Unassembled WGS sequence"/>
</dbReference>
<dbReference type="InterPro" id="IPR018170">
    <property type="entry name" value="Aldo/ket_reductase_CS"/>
</dbReference>
<dbReference type="PANTHER" id="PTHR43364">
    <property type="entry name" value="NADH-SPECIFIC METHYLGLYOXAL REDUCTASE-RELATED"/>
    <property type="match status" value="1"/>
</dbReference>
<keyword evidence="1" id="KW-0560">Oxidoreductase</keyword>
<dbReference type="EMBL" id="HBIW01023464">
    <property type="protein sequence ID" value="CAE0704761.1"/>
    <property type="molecule type" value="Transcribed_RNA"/>
</dbReference>
<gene>
    <name evidence="4" type="ORF">PCAL00307_LOCUS20209</name>
    <name evidence="5" type="ORF">PECAL_3P11700</name>
</gene>
<keyword evidence="6" id="KW-1185">Reference proteome</keyword>
<dbReference type="InterPro" id="IPR023210">
    <property type="entry name" value="NADP_OxRdtase_dom"/>
</dbReference>
<feature type="chain" id="PRO_5035593964" description="NADP-dependent oxidoreductase domain-containing protein" evidence="2">
    <location>
        <begin position="18"/>
        <end position="459"/>
    </location>
</feature>
<evidence type="ECO:0000313" key="5">
    <source>
        <dbReference type="EMBL" id="CAH0371238.1"/>
    </source>
</evidence>